<dbReference type="PROSITE" id="PS51257">
    <property type="entry name" value="PROKAR_LIPOPROTEIN"/>
    <property type="match status" value="1"/>
</dbReference>
<evidence type="ECO:0000313" key="2">
    <source>
        <dbReference type="Proteomes" id="UP000265520"/>
    </source>
</evidence>
<dbReference type="EMBL" id="LXQA010160930">
    <property type="protein sequence ID" value="MCI27704.1"/>
    <property type="molecule type" value="Genomic_DNA"/>
</dbReference>
<evidence type="ECO:0000313" key="1">
    <source>
        <dbReference type="EMBL" id="MCI27704.1"/>
    </source>
</evidence>
<protein>
    <submittedName>
        <fullName evidence="1">Uncharacterized protein</fullName>
    </submittedName>
</protein>
<proteinExistence type="predicted"/>
<sequence>MIALRLCAPTRCNQWSSVMQGHLLAYSCRELDDKSALASPIWPLS</sequence>
<comment type="caution">
    <text evidence="1">The sequence shown here is derived from an EMBL/GenBank/DDBJ whole genome shotgun (WGS) entry which is preliminary data.</text>
</comment>
<dbReference type="AlphaFoldDB" id="A0A392QV47"/>
<name>A0A392QV47_9FABA</name>
<accession>A0A392QV47</accession>
<organism evidence="1 2">
    <name type="scientific">Trifolium medium</name>
    <dbReference type="NCBI Taxonomy" id="97028"/>
    <lineage>
        <taxon>Eukaryota</taxon>
        <taxon>Viridiplantae</taxon>
        <taxon>Streptophyta</taxon>
        <taxon>Embryophyta</taxon>
        <taxon>Tracheophyta</taxon>
        <taxon>Spermatophyta</taxon>
        <taxon>Magnoliopsida</taxon>
        <taxon>eudicotyledons</taxon>
        <taxon>Gunneridae</taxon>
        <taxon>Pentapetalae</taxon>
        <taxon>rosids</taxon>
        <taxon>fabids</taxon>
        <taxon>Fabales</taxon>
        <taxon>Fabaceae</taxon>
        <taxon>Papilionoideae</taxon>
        <taxon>50 kb inversion clade</taxon>
        <taxon>NPAAA clade</taxon>
        <taxon>Hologalegina</taxon>
        <taxon>IRL clade</taxon>
        <taxon>Trifolieae</taxon>
        <taxon>Trifolium</taxon>
    </lineage>
</organism>
<reference evidence="1 2" key="1">
    <citation type="journal article" date="2018" name="Front. Plant Sci.">
        <title>Red Clover (Trifolium pratense) and Zigzag Clover (T. medium) - A Picture of Genomic Similarities and Differences.</title>
        <authorList>
            <person name="Dluhosova J."/>
            <person name="Istvanek J."/>
            <person name="Nedelnik J."/>
            <person name="Repkova J."/>
        </authorList>
    </citation>
    <scope>NUCLEOTIDE SEQUENCE [LARGE SCALE GENOMIC DNA]</scope>
    <source>
        <strain evidence="2">cv. 10/8</strain>
        <tissue evidence="1">Leaf</tissue>
    </source>
</reference>
<keyword evidence="2" id="KW-1185">Reference proteome</keyword>
<dbReference type="Proteomes" id="UP000265520">
    <property type="component" value="Unassembled WGS sequence"/>
</dbReference>